<sequence>MISAAFTKDRLRRTKSARSIRKSRPSSIPSEPFDPEIARHHATTAASLAMLRSSERFSGESKSSYDCLGGPGNVAVPQRSQPPSHIQFTEKDLDWPISHTQVTKGSPTHNPEENAGSQNHSQVTSAALPSISEFGGLDGRNSSLPSSYRRLRKAKSMFSTRYRPSLGASGITSPRDGIDGRVSDPPLQDRTLRRSTSFLRGGQSSKAIRHAKSQDASIHLARAQFLQSTEEQAEQMRRSSIVPPKPRREHRGFRKTFRTTSAPRLPELDDARSSSWTAYPRSTAFHGRARTLSQTIKSKIKRALGMSRQEPDPMQSSPATQPQGVITEPGLDPEYMHESNYQCHGSAIDYIPGDSKPQTMQRTRSSDSIATSNSRVTSWADSTTANTIAVRKAGDGHSLSIIEEYDGIHQMAQQTPPGKGRTVDSQRLYSALMKRIGRANMQTNDGAVYGAVKEHRLIPERTSSAYTNHSKQTVRHIGSNESVISPRSFATATSDARPPTRQSRCQSKHILPTISSGQSYERDGYDDGKISDDDTGSVIVSRRDPDVEPYSPSVYSRATTTPAKKERVVTADSLESEEPGMVTILSSHRTAYSSPKRMAGSRSPGVPIQPSSDWHQWISSEIARIEAAPPTRDHYRENAQIVDDDSNFRYPIPIPEMHSSYQFSTEQPDRLSQDSSDSWMMAKVPPLSNFSRPFSRSSSVRTIMPVKTQPPPTSVFPTPDLPNDSGSQVYSIPNPFDSKITLAPMRSRSNMLQTPDTPTPKRDGEGQQWRAANEQYRRYSTRRLPISPDGKAPQRPFRGYRDQRRTTNENLRNEDGRSEMTDQYHRLQDIHSTISSKTMVEMFLSSRRRQVGTSEESAPNGAFL</sequence>
<evidence type="ECO:0000313" key="3">
    <source>
        <dbReference type="Proteomes" id="UP000266188"/>
    </source>
</evidence>
<gene>
    <name evidence="2" type="ORF">PHISCL_03576</name>
</gene>
<feature type="region of interest" description="Disordered" evidence="1">
    <location>
        <begin position="491"/>
        <end position="575"/>
    </location>
</feature>
<organism evidence="2 3">
    <name type="scientific">Aspergillus sclerotialis</name>
    <dbReference type="NCBI Taxonomy" id="2070753"/>
    <lineage>
        <taxon>Eukaryota</taxon>
        <taxon>Fungi</taxon>
        <taxon>Dikarya</taxon>
        <taxon>Ascomycota</taxon>
        <taxon>Pezizomycotina</taxon>
        <taxon>Eurotiomycetes</taxon>
        <taxon>Eurotiomycetidae</taxon>
        <taxon>Eurotiales</taxon>
        <taxon>Aspergillaceae</taxon>
        <taxon>Aspergillus</taxon>
        <taxon>Aspergillus subgen. Polypaecilum</taxon>
    </lineage>
</organism>
<feature type="compositionally biased region" description="Polar residues" evidence="1">
    <location>
        <begin position="553"/>
        <end position="562"/>
    </location>
</feature>
<feature type="region of interest" description="Disordered" evidence="1">
    <location>
        <begin position="163"/>
        <end position="192"/>
    </location>
</feature>
<feature type="compositionally biased region" description="Polar residues" evidence="1">
    <location>
        <begin position="78"/>
        <end position="87"/>
    </location>
</feature>
<proteinExistence type="predicted"/>
<keyword evidence="3" id="KW-1185">Reference proteome</keyword>
<feature type="compositionally biased region" description="Polar residues" evidence="1">
    <location>
        <begin position="98"/>
        <end position="123"/>
    </location>
</feature>
<feature type="region of interest" description="Disordered" evidence="1">
    <location>
        <begin position="744"/>
        <end position="821"/>
    </location>
</feature>
<feature type="compositionally biased region" description="Basic and acidic residues" evidence="1">
    <location>
        <begin position="799"/>
        <end position="821"/>
    </location>
</feature>
<dbReference type="AlphaFoldDB" id="A0A3A2ZRR4"/>
<evidence type="ECO:0000256" key="1">
    <source>
        <dbReference type="SAM" id="MobiDB-lite"/>
    </source>
</evidence>
<feature type="region of interest" description="Disordered" evidence="1">
    <location>
        <begin position="60"/>
        <end position="123"/>
    </location>
</feature>
<feature type="compositionally biased region" description="Basic residues" evidence="1">
    <location>
        <begin position="10"/>
        <end position="24"/>
    </location>
</feature>
<feature type="region of interest" description="Disordered" evidence="1">
    <location>
        <begin position="227"/>
        <end position="268"/>
    </location>
</feature>
<feature type="compositionally biased region" description="Basic and acidic residues" evidence="1">
    <location>
        <begin position="520"/>
        <end position="532"/>
    </location>
</feature>
<feature type="compositionally biased region" description="Polar residues" evidence="1">
    <location>
        <begin position="491"/>
        <end position="505"/>
    </location>
</feature>
<feature type="compositionally biased region" description="Polar residues" evidence="1">
    <location>
        <begin position="747"/>
        <end position="756"/>
    </location>
</feature>
<dbReference type="OrthoDB" id="9975114at2759"/>
<name>A0A3A2ZRR4_9EURO</name>
<feature type="region of interest" description="Disordered" evidence="1">
    <location>
        <begin position="589"/>
        <end position="612"/>
    </location>
</feature>
<protein>
    <submittedName>
        <fullName evidence="2">Uncharacterized protein</fullName>
    </submittedName>
</protein>
<accession>A0A3A2ZRR4</accession>
<evidence type="ECO:0000313" key="2">
    <source>
        <dbReference type="EMBL" id="RJE24087.1"/>
    </source>
</evidence>
<feature type="region of interest" description="Disordered" evidence="1">
    <location>
        <begin position="1"/>
        <end position="39"/>
    </location>
</feature>
<dbReference type="STRING" id="2070753.A0A3A2ZRR4"/>
<reference evidence="3" key="1">
    <citation type="submission" date="2017-02" db="EMBL/GenBank/DDBJ databases">
        <authorList>
            <person name="Tafer H."/>
            <person name="Lopandic K."/>
        </authorList>
    </citation>
    <scope>NUCLEOTIDE SEQUENCE [LARGE SCALE GENOMIC DNA]</scope>
    <source>
        <strain evidence="3">CBS 366.77</strain>
    </source>
</reference>
<comment type="caution">
    <text evidence="2">The sequence shown here is derived from an EMBL/GenBank/DDBJ whole genome shotgun (WGS) entry which is preliminary data.</text>
</comment>
<feature type="compositionally biased region" description="Basic residues" evidence="1">
    <location>
        <begin position="245"/>
        <end position="257"/>
    </location>
</feature>
<dbReference type="EMBL" id="MVGC01000094">
    <property type="protein sequence ID" value="RJE24087.1"/>
    <property type="molecule type" value="Genomic_DNA"/>
</dbReference>
<dbReference type="Proteomes" id="UP000266188">
    <property type="component" value="Unassembled WGS sequence"/>
</dbReference>